<organism evidence="2 3">
    <name type="scientific">Sus scrofa</name>
    <name type="common">Pig</name>
    <dbReference type="NCBI Taxonomy" id="9823"/>
    <lineage>
        <taxon>Eukaryota</taxon>
        <taxon>Metazoa</taxon>
        <taxon>Chordata</taxon>
        <taxon>Craniata</taxon>
        <taxon>Vertebrata</taxon>
        <taxon>Euteleostomi</taxon>
        <taxon>Mammalia</taxon>
        <taxon>Eutheria</taxon>
        <taxon>Laurasiatheria</taxon>
        <taxon>Artiodactyla</taxon>
        <taxon>Suina</taxon>
        <taxon>Suidae</taxon>
        <taxon>Sus</taxon>
    </lineage>
</organism>
<reference evidence="2" key="1">
    <citation type="submission" date="2025-08" db="UniProtKB">
        <authorList>
            <consortium name="Ensembl"/>
        </authorList>
    </citation>
    <scope>IDENTIFICATION</scope>
</reference>
<feature type="domain" description="Reverse transcriptase" evidence="1">
    <location>
        <begin position="54"/>
        <end position="208"/>
    </location>
</feature>
<proteinExistence type="predicted"/>
<dbReference type="Proteomes" id="UP000694570">
    <property type="component" value="Unplaced"/>
</dbReference>
<protein>
    <recommendedName>
        <fullName evidence="1">Reverse transcriptase domain-containing protein</fullName>
    </recommendedName>
</protein>
<evidence type="ECO:0000313" key="2">
    <source>
        <dbReference type="Ensembl" id="ENSSSCP00030048041.1"/>
    </source>
</evidence>
<evidence type="ECO:0000259" key="1">
    <source>
        <dbReference type="Pfam" id="PF00078"/>
    </source>
</evidence>
<accession>A0A8D0YC37</accession>
<dbReference type="Ensembl" id="ENSSSCT00030103861.1">
    <property type="protein sequence ID" value="ENSSSCP00030048041.1"/>
    <property type="gene ID" value="ENSSSCG00030074092.1"/>
</dbReference>
<dbReference type="PANTHER" id="PTHR19446">
    <property type="entry name" value="REVERSE TRANSCRIPTASES"/>
    <property type="match status" value="1"/>
</dbReference>
<sequence length="222" mass="25321">MFVSISKLKVMLFYFLGQDGKVEGLELTSSPKNIKKSKITAEQQSTKMTIRYLKGNTKKRNLQANITDNIKILNKILTIQIPQHIKMIIYHDRGGFIPGIQGFLNIHKSISVTHHINKLKNKNHMKISVDAEIAFTKFNIHLRLKTLQNVHDWKLPTIMKAMYNKPTANIIFNGEKLKAYSLRSGIRQGCPLLPLLFNTVLKVLAISLGKEKSKGFGLEKKR</sequence>
<name>A0A8D0YC37_PIG</name>
<dbReference type="AlphaFoldDB" id="A0A8D0YC37"/>
<dbReference type="Pfam" id="PF00078">
    <property type="entry name" value="RVT_1"/>
    <property type="match status" value="1"/>
</dbReference>
<evidence type="ECO:0000313" key="3">
    <source>
        <dbReference type="Proteomes" id="UP000694570"/>
    </source>
</evidence>
<dbReference type="InterPro" id="IPR000477">
    <property type="entry name" value="RT_dom"/>
</dbReference>